<keyword evidence="3" id="KW-1185">Reference proteome</keyword>
<feature type="compositionally biased region" description="Basic and acidic residues" evidence="1">
    <location>
        <begin position="460"/>
        <end position="479"/>
    </location>
</feature>
<dbReference type="Proteomes" id="UP000325466">
    <property type="component" value="Unassembled WGS sequence"/>
</dbReference>
<name>A0ABQ0YI77_9NOCA</name>
<sequence length="676" mass="74918">MQFGDHGGQRDARIGGSPDQAAELNALRFPLPGGEQVGGRVGVTARARHEHIPAAQPVTQSEQHTQLPVVPIRGRAAGFAGLVEVAAPLHRHEPGRGVIEDLAPPGRVQLAQHVHRDQQLGRGGTAAEAHRFEHRGGELTQVVVGGIQRRQMPVITRQPGLGLGDRRAQALPPDLLAADQRTDLLIRNAGVGDDFQQIVQQRLTVLSSLPSFGQPLLHLPFGSTEFHRDRLIEQRHDLIEDIGAGLGQHREQDRIPALRIPTLQRLRTQAPAHRGQKPAPLGGQHRHIQPISAQPAQETQLVDLGADRGRRGLHRPGRQPPQPRDPQRSVGDKQAVQLRAPRRSELVSEPVIGFGLGLVAGVGDPLDHGDRAWPDHLRRDQILTRQPEQQSRGIVLHRPREQELIELLELERTDRTPSQVPRGQAHMLGAGLGSPAVGTDHHRIQPQLLGDTSHRHRRSRDQPIRHESQPRQRTQRDRQAQPLGWAPAPARIHERQIRRRQREVPEQLLAADLRESPQSFQLLVREHPRRHDPSLHQHRPTSSSAVKHQPVDSACRTRNPVPTSRIRQIRPISGGCYGYPSRSDTSGREGGLHGAPRRIGSRRGSHHGAVGDRRHGERMADMAFPPEDDHGQPGLVRLDDGHYGYRWKDSDEVIVLYTPGVDPPQPDSSVIVTEAG</sequence>
<evidence type="ECO:0000256" key="1">
    <source>
        <dbReference type="SAM" id="MobiDB-lite"/>
    </source>
</evidence>
<comment type="caution">
    <text evidence="2">The sequence shown here is derived from an EMBL/GenBank/DDBJ whole genome shotgun (WGS) entry which is preliminary data.</text>
</comment>
<feature type="compositionally biased region" description="Basic residues" evidence="1">
    <location>
        <begin position="595"/>
        <end position="606"/>
    </location>
</feature>
<reference evidence="2 3" key="1">
    <citation type="journal article" date="2018" name="Biodegradation">
        <title>1,4-Dioxane degradation characteristics of Rhodococcus aetherivorans JCM 14343.</title>
        <authorList>
            <person name="Inoue D."/>
            <person name="Tsunoda T."/>
            <person name="Yamamoto N."/>
            <person name="Ike M."/>
            <person name="Sei K."/>
        </authorList>
    </citation>
    <scope>NUCLEOTIDE SEQUENCE [LARGE SCALE GENOMIC DNA]</scope>
    <source>
        <strain evidence="2 3">JCM 14343</strain>
    </source>
</reference>
<feature type="compositionally biased region" description="Basic and acidic residues" evidence="1">
    <location>
        <begin position="609"/>
        <end position="620"/>
    </location>
</feature>
<accession>A0ABQ0YI77</accession>
<protein>
    <submittedName>
        <fullName evidence="2">Uncharacterized protein</fullName>
    </submittedName>
</protein>
<evidence type="ECO:0000313" key="2">
    <source>
        <dbReference type="EMBL" id="GES36219.1"/>
    </source>
</evidence>
<organism evidence="2 3">
    <name type="scientific">Rhodococcus aetherivorans</name>
    <dbReference type="NCBI Taxonomy" id="191292"/>
    <lineage>
        <taxon>Bacteria</taxon>
        <taxon>Bacillati</taxon>
        <taxon>Actinomycetota</taxon>
        <taxon>Actinomycetes</taxon>
        <taxon>Mycobacteriales</taxon>
        <taxon>Nocardiaceae</taxon>
        <taxon>Rhodococcus</taxon>
    </lineage>
</organism>
<dbReference type="EMBL" id="BLAH01000052">
    <property type="protein sequence ID" value="GES36219.1"/>
    <property type="molecule type" value="Genomic_DNA"/>
</dbReference>
<feature type="region of interest" description="Disordered" evidence="1">
    <location>
        <begin position="308"/>
        <end position="342"/>
    </location>
</feature>
<feature type="region of interest" description="Disordered" evidence="1">
    <location>
        <begin position="267"/>
        <end position="286"/>
    </location>
</feature>
<feature type="region of interest" description="Disordered" evidence="1">
    <location>
        <begin position="412"/>
        <end position="498"/>
    </location>
</feature>
<proteinExistence type="predicted"/>
<evidence type="ECO:0000313" key="3">
    <source>
        <dbReference type="Proteomes" id="UP000325466"/>
    </source>
</evidence>
<feature type="region of interest" description="Disordered" evidence="1">
    <location>
        <begin position="529"/>
        <end position="635"/>
    </location>
</feature>
<gene>
    <name evidence="2" type="ORF">RAJCM14343_1470</name>
</gene>